<reference evidence="2 3" key="1">
    <citation type="submission" date="2020-04" db="EMBL/GenBank/DDBJ databases">
        <title>Antimicrobial susceptibility and clonality of vaginal-derived multi-drug resistant Mobiluncus isolates in China.</title>
        <authorList>
            <person name="Zhang X."/>
        </authorList>
    </citation>
    <scope>NUCLEOTIDE SEQUENCE [LARGE SCALE GENOMIC DNA]</scope>
    <source>
        <strain evidence="2 3">13</strain>
    </source>
</reference>
<evidence type="ECO:0008006" key="4">
    <source>
        <dbReference type="Google" id="ProtNLM"/>
    </source>
</evidence>
<keyword evidence="1" id="KW-0812">Transmembrane</keyword>
<protein>
    <recommendedName>
        <fullName evidence="4">Holin</fullName>
    </recommendedName>
</protein>
<proteinExistence type="predicted"/>
<name>A0A7Y0U0M1_9ACTO</name>
<dbReference type="RefSeq" id="WP_169771752.1">
    <property type="nucleotide sequence ID" value="NZ_JABCUR010000003.1"/>
</dbReference>
<gene>
    <name evidence="2" type="ORF">HHJ78_04365</name>
</gene>
<comment type="caution">
    <text evidence="2">The sequence shown here is derived from an EMBL/GenBank/DDBJ whole genome shotgun (WGS) entry which is preliminary data.</text>
</comment>
<accession>A0A7Y0U0M1</accession>
<feature type="transmembrane region" description="Helical" evidence="1">
    <location>
        <begin position="40"/>
        <end position="58"/>
    </location>
</feature>
<organism evidence="2 3">
    <name type="scientific">Mobiluncus mulieris</name>
    <dbReference type="NCBI Taxonomy" id="2052"/>
    <lineage>
        <taxon>Bacteria</taxon>
        <taxon>Bacillati</taxon>
        <taxon>Actinomycetota</taxon>
        <taxon>Actinomycetes</taxon>
        <taxon>Actinomycetales</taxon>
        <taxon>Actinomycetaceae</taxon>
        <taxon>Mobiluncus</taxon>
    </lineage>
</organism>
<evidence type="ECO:0000313" key="3">
    <source>
        <dbReference type="Proteomes" id="UP000578252"/>
    </source>
</evidence>
<dbReference type="InterPro" id="IPR056390">
    <property type="entry name" value="Holin_phage"/>
</dbReference>
<dbReference type="EMBL" id="JABCUR010000003">
    <property type="protein sequence ID" value="NMW64780.1"/>
    <property type="molecule type" value="Genomic_DNA"/>
</dbReference>
<feature type="transmembrane region" description="Helical" evidence="1">
    <location>
        <begin position="16"/>
        <end position="34"/>
    </location>
</feature>
<keyword evidence="1" id="KW-1133">Transmembrane helix</keyword>
<keyword evidence="1" id="KW-0472">Membrane</keyword>
<dbReference type="Proteomes" id="UP000578252">
    <property type="component" value="Unassembled WGS sequence"/>
</dbReference>
<dbReference type="Pfam" id="PF23809">
    <property type="entry name" value="Phage_holin_9"/>
    <property type="match status" value="1"/>
</dbReference>
<dbReference type="AlphaFoldDB" id="A0A7Y0U0M1"/>
<sequence>MTKHEKELIPAPVRSWIYGIITAAIPLLTAYGIVSAETAPLWLALAGALLATSTALAYRPTRDKEQND</sequence>
<evidence type="ECO:0000256" key="1">
    <source>
        <dbReference type="SAM" id="Phobius"/>
    </source>
</evidence>
<evidence type="ECO:0000313" key="2">
    <source>
        <dbReference type="EMBL" id="NMW64780.1"/>
    </source>
</evidence>